<evidence type="ECO:0000256" key="1">
    <source>
        <dbReference type="RuleBase" id="RU363044"/>
    </source>
</evidence>
<sequence>MNILDLKSRDLKSGGTAAGALYILSRLAAVGRRGVCCVPINKNEQRVFFTENDIQAVLNNLRDTILTAFFKFCAQDDFAKTYKTFFTYLRNEEGDIYNPYQATCKDRGFLEDDSHWENTLSEAAISTGKIALAVASSRIAATLLEGGRTAHETFKLPLKITIDDVNNICSISKQSYMGKLMRDFSLIFWDEATTSNKTSVEILDRTIRDLRSKNSPMGRYTILFSVRSSLALSREDKFDPYRVHDLNLDFIGFQRNSAG</sequence>
<dbReference type="Proteomes" id="UP000299102">
    <property type="component" value="Unassembled WGS sequence"/>
</dbReference>
<dbReference type="InterPro" id="IPR010285">
    <property type="entry name" value="DNA_helicase_pif1-like_DEAD"/>
</dbReference>
<comment type="cofactor">
    <cofactor evidence="1">
        <name>Mg(2+)</name>
        <dbReference type="ChEBI" id="CHEBI:18420"/>
    </cofactor>
</comment>
<dbReference type="GO" id="GO:0005524">
    <property type="term" value="F:ATP binding"/>
    <property type="evidence" value="ECO:0007669"/>
    <property type="project" value="UniProtKB-KW"/>
</dbReference>
<protein>
    <recommendedName>
        <fullName evidence="1">ATP-dependent DNA helicase</fullName>
        <ecNumber evidence="1">5.6.2.3</ecNumber>
    </recommendedName>
</protein>
<keyword evidence="1" id="KW-0234">DNA repair</keyword>
<dbReference type="PANTHER" id="PTHR10492:SF57">
    <property type="entry name" value="ATP-DEPENDENT DNA HELICASE"/>
    <property type="match status" value="1"/>
</dbReference>
<keyword evidence="1" id="KW-0067">ATP-binding</keyword>
<gene>
    <name evidence="3" type="ORF">EVAR_6323_1</name>
</gene>
<comment type="similarity">
    <text evidence="1">Belongs to the helicase family.</text>
</comment>
<dbReference type="EMBL" id="BGZK01000042">
    <property type="protein sequence ID" value="GBP10775.1"/>
    <property type="molecule type" value="Genomic_DNA"/>
</dbReference>
<dbReference type="GO" id="GO:0006281">
    <property type="term" value="P:DNA repair"/>
    <property type="evidence" value="ECO:0007669"/>
    <property type="project" value="UniProtKB-KW"/>
</dbReference>
<dbReference type="EC" id="5.6.2.3" evidence="1"/>
<comment type="catalytic activity">
    <reaction evidence="1">
        <text>ATP + H2O = ADP + phosphate + H(+)</text>
        <dbReference type="Rhea" id="RHEA:13065"/>
        <dbReference type="ChEBI" id="CHEBI:15377"/>
        <dbReference type="ChEBI" id="CHEBI:15378"/>
        <dbReference type="ChEBI" id="CHEBI:30616"/>
        <dbReference type="ChEBI" id="CHEBI:43474"/>
        <dbReference type="ChEBI" id="CHEBI:456216"/>
        <dbReference type="EC" id="5.6.2.3"/>
    </reaction>
</comment>
<dbReference type="GO" id="GO:0016887">
    <property type="term" value="F:ATP hydrolysis activity"/>
    <property type="evidence" value="ECO:0007669"/>
    <property type="project" value="RHEA"/>
</dbReference>
<dbReference type="PANTHER" id="PTHR10492">
    <property type="match status" value="1"/>
</dbReference>
<keyword evidence="1" id="KW-0227">DNA damage</keyword>
<dbReference type="GO" id="GO:0000723">
    <property type="term" value="P:telomere maintenance"/>
    <property type="evidence" value="ECO:0007669"/>
    <property type="project" value="InterPro"/>
</dbReference>
<proteinExistence type="inferred from homology"/>
<evidence type="ECO:0000259" key="2">
    <source>
        <dbReference type="Pfam" id="PF05970"/>
    </source>
</evidence>
<dbReference type="GO" id="GO:0006310">
    <property type="term" value="P:DNA recombination"/>
    <property type="evidence" value="ECO:0007669"/>
    <property type="project" value="UniProtKB-KW"/>
</dbReference>
<dbReference type="AlphaFoldDB" id="A0A4C1T9D2"/>
<name>A0A4C1T9D2_EUMVA</name>
<evidence type="ECO:0000313" key="3">
    <source>
        <dbReference type="EMBL" id="GBP10775.1"/>
    </source>
</evidence>
<organism evidence="3 4">
    <name type="scientific">Eumeta variegata</name>
    <name type="common">Bagworm moth</name>
    <name type="synonym">Eumeta japonica</name>
    <dbReference type="NCBI Taxonomy" id="151549"/>
    <lineage>
        <taxon>Eukaryota</taxon>
        <taxon>Metazoa</taxon>
        <taxon>Ecdysozoa</taxon>
        <taxon>Arthropoda</taxon>
        <taxon>Hexapoda</taxon>
        <taxon>Insecta</taxon>
        <taxon>Pterygota</taxon>
        <taxon>Neoptera</taxon>
        <taxon>Endopterygota</taxon>
        <taxon>Lepidoptera</taxon>
        <taxon>Glossata</taxon>
        <taxon>Ditrysia</taxon>
        <taxon>Tineoidea</taxon>
        <taxon>Psychidae</taxon>
        <taxon>Oiketicinae</taxon>
        <taxon>Eumeta</taxon>
    </lineage>
</organism>
<dbReference type="STRING" id="151549.A0A4C1T9D2"/>
<keyword evidence="1" id="KW-0347">Helicase</keyword>
<keyword evidence="1" id="KW-0378">Hydrolase</keyword>
<dbReference type="InterPro" id="IPR027417">
    <property type="entry name" value="P-loop_NTPase"/>
</dbReference>
<dbReference type="GO" id="GO:0043139">
    <property type="term" value="F:5'-3' DNA helicase activity"/>
    <property type="evidence" value="ECO:0007669"/>
    <property type="project" value="UniProtKB-EC"/>
</dbReference>
<comment type="caution">
    <text evidence="3">The sequence shown here is derived from an EMBL/GenBank/DDBJ whole genome shotgun (WGS) entry which is preliminary data.</text>
</comment>
<dbReference type="Pfam" id="PF05970">
    <property type="entry name" value="PIF1"/>
    <property type="match status" value="1"/>
</dbReference>
<evidence type="ECO:0000313" key="4">
    <source>
        <dbReference type="Proteomes" id="UP000299102"/>
    </source>
</evidence>
<reference evidence="3 4" key="1">
    <citation type="journal article" date="2019" name="Commun. Biol.">
        <title>The bagworm genome reveals a unique fibroin gene that provides high tensile strength.</title>
        <authorList>
            <person name="Kono N."/>
            <person name="Nakamura H."/>
            <person name="Ohtoshi R."/>
            <person name="Tomita M."/>
            <person name="Numata K."/>
            <person name="Arakawa K."/>
        </authorList>
    </citation>
    <scope>NUCLEOTIDE SEQUENCE [LARGE SCALE GENOMIC DNA]</scope>
</reference>
<keyword evidence="4" id="KW-1185">Reference proteome</keyword>
<keyword evidence="1" id="KW-0233">DNA recombination</keyword>
<dbReference type="OrthoDB" id="272985at2759"/>
<dbReference type="Gene3D" id="3.40.50.300">
    <property type="entry name" value="P-loop containing nucleotide triphosphate hydrolases"/>
    <property type="match status" value="1"/>
</dbReference>
<accession>A0A4C1T9D2</accession>
<keyword evidence="1" id="KW-0547">Nucleotide-binding</keyword>
<feature type="domain" description="DNA helicase Pif1-like DEAD-box helicase" evidence="2">
    <location>
        <begin position="118"/>
        <end position="224"/>
    </location>
</feature>